<feature type="compositionally biased region" description="Acidic residues" evidence="1">
    <location>
        <begin position="10"/>
        <end position="26"/>
    </location>
</feature>
<dbReference type="AlphaFoldDB" id="A0A087GL79"/>
<dbReference type="OMA" id="LESCNGI"/>
<reference evidence="3" key="1">
    <citation type="journal article" date="2015" name="Nat. Plants">
        <title>Genome expansion of Arabis alpina linked with retrotransposition and reduced symmetric DNA methylation.</title>
        <authorList>
            <person name="Willing E.M."/>
            <person name="Rawat V."/>
            <person name="Mandakova T."/>
            <person name="Maumus F."/>
            <person name="James G.V."/>
            <person name="Nordstroem K.J."/>
            <person name="Becker C."/>
            <person name="Warthmann N."/>
            <person name="Chica C."/>
            <person name="Szarzynska B."/>
            <person name="Zytnicki M."/>
            <person name="Albani M.C."/>
            <person name="Kiefer C."/>
            <person name="Bergonzi S."/>
            <person name="Castaings L."/>
            <person name="Mateos J.L."/>
            <person name="Berns M.C."/>
            <person name="Bujdoso N."/>
            <person name="Piofczyk T."/>
            <person name="de Lorenzo L."/>
            <person name="Barrero-Sicilia C."/>
            <person name="Mateos I."/>
            <person name="Piednoel M."/>
            <person name="Hagmann J."/>
            <person name="Chen-Min-Tao R."/>
            <person name="Iglesias-Fernandez R."/>
            <person name="Schuster S.C."/>
            <person name="Alonso-Blanco C."/>
            <person name="Roudier F."/>
            <person name="Carbonero P."/>
            <person name="Paz-Ares J."/>
            <person name="Davis S.J."/>
            <person name="Pecinka A."/>
            <person name="Quesneville H."/>
            <person name="Colot V."/>
            <person name="Lysak M.A."/>
            <person name="Weigel D."/>
            <person name="Coupland G."/>
            <person name="Schneeberger K."/>
        </authorList>
    </citation>
    <scope>NUCLEOTIDE SEQUENCE [LARGE SCALE GENOMIC DNA]</scope>
    <source>
        <strain evidence="3">cv. Pajares</strain>
    </source>
</reference>
<dbReference type="PANTHER" id="PTHR36045:SF2">
    <property type="entry name" value="OS04G0558500 PROTEIN"/>
    <property type="match status" value="1"/>
</dbReference>
<dbReference type="OrthoDB" id="781564at2759"/>
<dbReference type="eggNOG" id="ENOG502S53R">
    <property type="taxonomic scope" value="Eukaryota"/>
</dbReference>
<feature type="compositionally biased region" description="Low complexity" evidence="1">
    <location>
        <begin position="67"/>
        <end position="81"/>
    </location>
</feature>
<name>A0A087GL79_ARAAL</name>
<feature type="region of interest" description="Disordered" evidence="1">
    <location>
        <begin position="58"/>
        <end position="95"/>
    </location>
</feature>
<evidence type="ECO:0000256" key="1">
    <source>
        <dbReference type="SAM" id="MobiDB-lite"/>
    </source>
</evidence>
<gene>
    <name evidence="2" type="ordered locus">AALP_Aa6g006900</name>
</gene>
<organism evidence="2 3">
    <name type="scientific">Arabis alpina</name>
    <name type="common">Alpine rock-cress</name>
    <dbReference type="NCBI Taxonomy" id="50452"/>
    <lineage>
        <taxon>Eukaryota</taxon>
        <taxon>Viridiplantae</taxon>
        <taxon>Streptophyta</taxon>
        <taxon>Embryophyta</taxon>
        <taxon>Tracheophyta</taxon>
        <taxon>Spermatophyta</taxon>
        <taxon>Magnoliopsida</taxon>
        <taxon>eudicotyledons</taxon>
        <taxon>Gunneridae</taxon>
        <taxon>Pentapetalae</taxon>
        <taxon>rosids</taxon>
        <taxon>malvids</taxon>
        <taxon>Brassicales</taxon>
        <taxon>Brassicaceae</taxon>
        <taxon>Arabideae</taxon>
        <taxon>Arabis</taxon>
    </lineage>
</organism>
<dbReference type="EMBL" id="CM002874">
    <property type="protein sequence ID" value="KFK30631.1"/>
    <property type="molecule type" value="Genomic_DNA"/>
</dbReference>
<proteinExistence type="predicted"/>
<keyword evidence="3" id="KW-1185">Reference proteome</keyword>
<feature type="region of interest" description="Disordered" evidence="1">
    <location>
        <begin position="1"/>
        <end position="28"/>
    </location>
</feature>
<dbReference type="Proteomes" id="UP000029120">
    <property type="component" value="Chromosome 6"/>
</dbReference>
<dbReference type="PANTHER" id="PTHR36045">
    <property type="entry name" value="OS04G0558500 PROTEIN"/>
    <property type="match status" value="1"/>
</dbReference>
<evidence type="ECO:0000313" key="3">
    <source>
        <dbReference type="Proteomes" id="UP000029120"/>
    </source>
</evidence>
<sequence length="148" mass="16358">MESMSVGPESEPELELDEGGDLENLESDVRQMAKKISEFRQTLPDHLRNTLDSALSSHRPVLPTINSGSDPLPSSSSLTLPETQGPGALGTEEQDFKEKVIQLKARMSKNAANLPKVVKRVRECIDGINKLDSLDGTIHPAFRRRRIN</sequence>
<dbReference type="Gramene" id="KFK30631">
    <property type="protein sequence ID" value="KFK30631"/>
    <property type="gene ID" value="AALP_AA6G006900"/>
</dbReference>
<protein>
    <submittedName>
        <fullName evidence="2">Uncharacterized protein</fullName>
    </submittedName>
</protein>
<evidence type="ECO:0000313" key="2">
    <source>
        <dbReference type="EMBL" id="KFK30631.1"/>
    </source>
</evidence>
<accession>A0A087GL79</accession>